<sequence length="869" mass="99995">MAQVAAAIDYIRENRDNFMLESKHTKICEPIVRKLDQVLVILERRIERRRAKTFANEALRLTKNAVDLWRPFYYKKRGDELEPSEISAFIKVFELIEKQFAELIRRETGIGPPIGEDHGRVVALEEDVQLVTSRLISRKMVHEMVAIVGRGGIGKTTLARKVYDSAVVRKSFDCHAWVTCPENLHRTNFQVNIAVQVMPSKKLKNAESMKKLLARFLESRRYLIVFDGIQTPQDWNIVQELLLAGCKGSRIITITSRRDIVHDGPDCFVLEKRPLSDEEGWELLNARVGFSIPTELEEIGRGIVMKCTGLPLAICKVGDELSKKEAAQDQWYMVLQQINQDQLLLYDSLDMAADALPFNFKQCLLYFGHFHEDYEVPVRRLIACWVAEGLLQKIIDVTETPEHAAEKLLMVLVQQNLIMVAKRKLNGKPKTCRMHYLLRDNWLSKAKEANSRPVNSKTVAYEPSRGKGMILRLADHLNKKDDSFPHIHGNNTISSSSFKKNYFDLCSFVSFDFREGPLPGEELGNFFRKCIAVGCFKKLRVVDLEGVFRPKLPDSIGKLTHLRYLGLRWTYLQTLPSSIGKLLNLQTLDLKRTYISNLPVSLWKMQQLRHLYLSEIFRCRFMPPPNNNTLIDIQTLWGAYVNEETAIKEGLDQLINLRKLGLAFRLTLLEQKALAKWITKLNHLESLRLRSLDHEAAQASDIYLEPLSDLKKLSSLYLFGRLANPIIMYNFPESLIEITLSVTGLMYDPMPNLEKLPDLRILRLFAGSYCGRKMVCSSGGFPFLRILKLWELEELEEWTVEEGTLPILREVEIRSCNKLEMIPDGMKHLLHCCELMITRMPAEFKTRISESQGQDWHKIAHVPSIIMKD</sequence>
<dbReference type="InterPro" id="IPR002182">
    <property type="entry name" value="NB-ARC"/>
</dbReference>
<evidence type="ECO:0000256" key="6">
    <source>
        <dbReference type="ARBA" id="ARBA00022840"/>
    </source>
</evidence>
<dbReference type="SUPFAM" id="SSF52540">
    <property type="entry name" value="P-loop containing nucleoside triphosphate hydrolases"/>
    <property type="match status" value="1"/>
</dbReference>
<evidence type="ECO:0000259" key="7">
    <source>
        <dbReference type="Pfam" id="PF00931"/>
    </source>
</evidence>
<evidence type="ECO:0000256" key="5">
    <source>
        <dbReference type="ARBA" id="ARBA00022821"/>
    </source>
</evidence>
<dbReference type="PANTHER" id="PTHR23155:SF955">
    <property type="entry name" value="AAA+ ATPASE DOMAIN-CONTAINING PROTEIN"/>
    <property type="match status" value="1"/>
</dbReference>
<keyword evidence="5" id="KW-0611">Plant defense</keyword>
<accession>A0ABC8U124</accession>
<dbReference type="InterPro" id="IPR036388">
    <property type="entry name" value="WH-like_DNA-bd_sf"/>
</dbReference>
<dbReference type="Pfam" id="PF23598">
    <property type="entry name" value="LRR_14"/>
    <property type="match status" value="1"/>
</dbReference>
<dbReference type="PANTHER" id="PTHR23155">
    <property type="entry name" value="DISEASE RESISTANCE PROTEIN RP"/>
    <property type="match status" value="1"/>
</dbReference>
<feature type="domain" description="Disease resistance R13L4/SHOC-2-like LRR" evidence="9">
    <location>
        <begin position="531"/>
        <end position="818"/>
    </location>
</feature>
<evidence type="ECO:0000256" key="2">
    <source>
        <dbReference type="ARBA" id="ARBA00022614"/>
    </source>
</evidence>
<dbReference type="InterPro" id="IPR044974">
    <property type="entry name" value="Disease_R_plants"/>
</dbReference>
<dbReference type="EMBL" id="CAUOFW020006614">
    <property type="protein sequence ID" value="CAK9175472.1"/>
    <property type="molecule type" value="Genomic_DNA"/>
</dbReference>
<evidence type="ECO:0000256" key="3">
    <source>
        <dbReference type="ARBA" id="ARBA00022737"/>
    </source>
</evidence>
<dbReference type="GO" id="GO:0051707">
    <property type="term" value="P:response to other organism"/>
    <property type="evidence" value="ECO:0007669"/>
    <property type="project" value="UniProtKB-ARBA"/>
</dbReference>
<dbReference type="InterPro" id="IPR055414">
    <property type="entry name" value="LRR_R13L4/SHOC2-like"/>
</dbReference>
<evidence type="ECO:0000313" key="10">
    <source>
        <dbReference type="EMBL" id="CAK9175472.1"/>
    </source>
</evidence>
<name>A0ABC8U124_9AQUA</name>
<dbReference type="Gene3D" id="1.10.8.430">
    <property type="entry name" value="Helical domain of apoptotic protease-activating factors"/>
    <property type="match status" value="1"/>
</dbReference>
<dbReference type="PRINTS" id="PR00364">
    <property type="entry name" value="DISEASERSIST"/>
</dbReference>
<keyword evidence="6" id="KW-0067">ATP-binding</keyword>
<organism evidence="10 11">
    <name type="scientific">Ilex paraguariensis</name>
    <name type="common">yerba mate</name>
    <dbReference type="NCBI Taxonomy" id="185542"/>
    <lineage>
        <taxon>Eukaryota</taxon>
        <taxon>Viridiplantae</taxon>
        <taxon>Streptophyta</taxon>
        <taxon>Embryophyta</taxon>
        <taxon>Tracheophyta</taxon>
        <taxon>Spermatophyta</taxon>
        <taxon>Magnoliopsida</taxon>
        <taxon>eudicotyledons</taxon>
        <taxon>Gunneridae</taxon>
        <taxon>Pentapetalae</taxon>
        <taxon>asterids</taxon>
        <taxon>campanulids</taxon>
        <taxon>Aquifoliales</taxon>
        <taxon>Aquifoliaceae</taxon>
        <taxon>Ilex</taxon>
    </lineage>
</organism>
<evidence type="ECO:0008006" key="12">
    <source>
        <dbReference type="Google" id="ProtNLM"/>
    </source>
</evidence>
<keyword evidence="4" id="KW-0547">Nucleotide-binding</keyword>
<evidence type="ECO:0000259" key="8">
    <source>
        <dbReference type="Pfam" id="PF23559"/>
    </source>
</evidence>
<keyword evidence="2" id="KW-0433">Leucine-rich repeat</keyword>
<dbReference type="Gene3D" id="1.10.10.10">
    <property type="entry name" value="Winged helix-like DNA-binding domain superfamily/Winged helix DNA-binding domain"/>
    <property type="match status" value="1"/>
</dbReference>
<dbReference type="FunFam" id="1.10.10.10:FF:000322">
    <property type="entry name" value="Probable disease resistance protein At1g63360"/>
    <property type="match status" value="1"/>
</dbReference>
<dbReference type="Pfam" id="PF23559">
    <property type="entry name" value="WHD_DRP"/>
    <property type="match status" value="1"/>
</dbReference>
<dbReference type="GO" id="GO:0005524">
    <property type="term" value="F:ATP binding"/>
    <property type="evidence" value="ECO:0007669"/>
    <property type="project" value="UniProtKB-KW"/>
</dbReference>
<dbReference type="AlphaFoldDB" id="A0ABC8U124"/>
<dbReference type="Gene3D" id="3.80.10.10">
    <property type="entry name" value="Ribonuclease Inhibitor"/>
    <property type="match status" value="1"/>
</dbReference>
<keyword evidence="3" id="KW-0677">Repeat</keyword>
<dbReference type="Gene3D" id="3.40.50.300">
    <property type="entry name" value="P-loop containing nucleotide triphosphate hydrolases"/>
    <property type="match status" value="1"/>
</dbReference>
<dbReference type="GO" id="GO:0006952">
    <property type="term" value="P:defense response"/>
    <property type="evidence" value="ECO:0007669"/>
    <property type="project" value="UniProtKB-KW"/>
</dbReference>
<dbReference type="InterPro" id="IPR058922">
    <property type="entry name" value="WHD_DRP"/>
</dbReference>
<proteinExistence type="inferred from homology"/>
<dbReference type="Proteomes" id="UP001642360">
    <property type="component" value="Unassembled WGS sequence"/>
</dbReference>
<dbReference type="InterPro" id="IPR042197">
    <property type="entry name" value="Apaf_helical"/>
</dbReference>
<evidence type="ECO:0000313" key="11">
    <source>
        <dbReference type="Proteomes" id="UP001642360"/>
    </source>
</evidence>
<comment type="similarity">
    <text evidence="1">Belongs to the disease resistance NB-LRR family.</text>
</comment>
<dbReference type="Pfam" id="PF00931">
    <property type="entry name" value="NB-ARC"/>
    <property type="match status" value="1"/>
</dbReference>
<evidence type="ECO:0000259" key="9">
    <source>
        <dbReference type="Pfam" id="PF23598"/>
    </source>
</evidence>
<keyword evidence="11" id="KW-1185">Reference proteome</keyword>
<protein>
    <recommendedName>
        <fullName evidence="12">Disease resistance protein</fullName>
    </recommendedName>
</protein>
<dbReference type="SUPFAM" id="SSF52058">
    <property type="entry name" value="L domain-like"/>
    <property type="match status" value="1"/>
</dbReference>
<dbReference type="InterPro" id="IPR027417">
    <property type="entry name" value="P-loop_NTPase"/>
</dbReference>
<feature type="domain" description="Disease resistance protein winged helix" evidence="8">
    <location>
        <begin position="370"/>
        <end position="440"/>
    </location>
</feature>
<reference evidence="10 11" key="1">
    <citation type="submission" date="2024-02" db="EMBL/GenBank/DDBJ databases">
        <authorList>
            <person name="Vignale AGUSTIN F."/>
            <person name="Sosa J E."/>
            <person name="Modenutti C."/>
        </authorList>
    </citation>
    <scope>NUCLEOTIDE SEQUENCE [LARGE SCALE GENOMIC DNA]</scope>
</reference>
<feature type="domain" description="NB-ARC" evidence="7">
    <location>
        <begin position="125"/>
        <end position="288"/>
    </location>
</feature>
<dbReference type="InterPro" id="IPR032675">
    <property type="entry name" value="LRR_dom_sf"/>
</dbReference>
<evidence type="ECO:0000256" key="1">
    <source>
        <dbReference type="ARBA" id="ARBA00008894"/>
    </source>
</evidence>
<gene>
    <name evidence="10" type="ORF">ILEXP_LOCUS45274</name>
</gene>
<evidence type="ECO:0000256" key="4">
    <source>
        <dbReference type="ARBA" id="ARBA00022741"/>
    </source>
</evidence>
<comment type="caution">
    <text evidence="10">The sequence shown here is derived from an EMBL/GenBank/DDBJ whole genome shotgun (WGS) entry which is preliminary data.</text>
</comment>